<dbReference type="Gene3D" id="3.30.70.330">
    <property type="match status" value="1"/>
</dbReference>
<dbReference type="InterPro" id="IPR012677">
    <property type="entry name" value="Nucleotide-bd_a/b_plait_sf"/>
</dbReference>
<feature type="compositionally biased region" description="Polar residues" evidence="2">
    <location>
        <begin position="670"/>
        <end position="696"/>
    </location>
</feature>
<evidence type="ECO:0000256" key="2">
    <source>
        <dbReference type="SAM" id="MobiDB-lite"/>
    </source>
</evidence>
<dbReference type="PROSITE" id="PS50102">
    <property type="entry name" value="RRM"/>
    <property type="match status" value="1"/>
</dbReference>
<dbReference type="Proteomes" id="UP001446871">
    <property type="component" value="Unassembled WGS sequence"/>
</dbReference>
<feature type="region of interest" description="Disordered" evidence="2">
    <location>
        <begin position="196"/>
        <end position="308"/>
    </location>
</feature>
<feature type="region of interest" description="Disordered" evidence="2">
    <location>
        <begin position="584"/>
        <end position="946"/>
    </location>
</feature>
<feature type="compositionally biased region" description="Low complexity" evidence="2">
    <location>
        <begin position="838"/>
        <end position="860"/>
    </location>
</feature>
<dbReference type="EMBL" id="JAQQWM010000003">
    <property type="protein sequence ID" value="KAK8072320.1"/>
    <property type="molecule type" value="Genomic_DNA"/>
</dbReference>
<dbReference type="Pfam" id="PF00076">
    <property type="entry name" value="RRM_1"/>
    <property type="match status" value="1"/>
</dbReference>
<feature type="compositionally biased region" description="Basic residues" evidence="2">
    <location>
        <begin position="763"/>
        <end position="776"/>
    </location>
</feature>
<feature type="region of interest" description="Disordered" evidence="2">
    <location>
        <begin position="326"/>
        <end position="399"/>
    </location>
</feature>
<feature type="compositionally biased region" description="Polar residues" evidence="2">
    <location>
        <begin position="426"/>
        <end position="439"/>
    </location>
</feature>
<dbReference type="InterPro" id="IPR035979">
    <property type="entry name" value="RBD_domain_sf"/>
</dbReference>
<feature type="compositionally biased region" description="Polar residues" evidence="2">
    <location>
        <begin position="351"/>
        <end position="374"/>
    </location>
</feature>
<reference evidence="4 5" key="1">
    <citation type="submission" date="2023-01" db="EMBL/GenBank/DDBJ databases">
        <title>Analysis of 21 Apiospora genomes using comparative genomics revels a genus with tremendous synthesis potential of carbohydrate active enzymes and secondary metabolites.</title>
        <authorList>
            <person name="Sorensen T."/>
        </authorList>
    </citation>
    <scope>NUCLEOTIDE SEQUENCE [LARGE SCALE GENOMIC DNA]</scope>
    <source>
        <strain evidence="4 5">CBS 83171</strain>
    </source>
</reference>
<evidence type="ECO:0000256" key="1">
    <source>
        <dbReference type="PROSITE-ProRule" id="PRU00176"/>
    </source>
</evidence>
<feature type="region of interest" description="Disordered" evidence="2">
    <location>
        <begin position="426"/>
        <end position="465"/>
    </location>
</feature>
<keyword evidence="1" id="KW-0694">RNA-binding</keyword>
<feature type="compositionally biased region" description="Basic and acidic residues" evidence="2">
    <location>
        <begin position="986"/>
        <end position="1019"/>
    </location>
</feature>
<feature type="compositionally biased region" description="Basic and acidic residues" evidence="2">
    <location>
        <begin position="601"/>
        <end position="616"/>
    </location>
</feature>
<feature type="region of interest" description="Disordered" evidence="2">
    <location>
        <begin position="959"/>
        <end position="1019"/>
    </location>
</feature>
<organism evidence="4 5">
    <name type="scientific">Apiospora saccharicola</name>
    <dbReference type="NCBI Taxonomy" id="335842"/>
    <lineage>
        <taxon>Eukaryota</taxon>
        <taxon>Fungi</taxon>
        <taxon>Dikarya</taxon>
        <taxon>Ascomycota</taxon>
        <taxon>Pezizomycotina</taxon>
        <taxon>Sordariomycetes</taxon>
        <taxon>Xylariomycetidae</taxon>
        <taxon>Amphisphaeriales</taxon>
        <taxon>Apiosporaceae</taxon>
        <taxon>Apiospora</taxon>
    </lineage>
</organism>
<gene>
    <name evidence="4" type="ORF">PG996_005668</name>
</gene>
<evidence type="ECO:0000313" key="4">
    <source>
        <dbReference type="EMBL" id="KAK8072320.1"/>
    </source>
</evidence>
<feature type="compositionally biased region" description="Basic residues" evidence="2">
    <location>
        <begin position="653"/>
        <end position="668"/>
    </location>
</feature>
<feature type="compositionally biased region" description="Acidic residues" evidence="2">
    <location>
        <begin position="243"/>
        <end position="252"/>
    </location>
</feature>
<proteinExistence type="predicted"/>
<comment type="caution">
    <text evidence="4">The sequence shown here is derived from an EMBL/GenBank/DDBJ whole genome shotgun (WGS) entry which is preliminary data.</text>
</comment>
<dbReference type="SUPFAM" id="SSF54928">
    <property type="entry name" value="RNA-binding domain, RBD"/>
    <property type="match status" value="1"/>
</dbReference>
<evidence type="ECO:0000313" key="5">
    <source>
        <dbReference type="Proteomes" id="UP001446871"/>
    </source>
</evidence>
<feature type="domain" description="RRM" evidence="3">
    <location>
        <begin position="23"/>
        <end position="104"/>
    </location>
</feature>
<feature type="compositionally biased region" description="Low complexity" evidence="2">
    <location>
        <begin position="908"/>
        <end position="933"/>
    </location>
</feature>
<feature type="compositionally biased region" description="Polar residues" evidence="2">
    <location>
        <begin position="211"/>
        <end position="221"/>
    </location>
</feature>
<dbReference type="InterPro" id="IPR000504">
    <property type="entry name" value="RRM_dom"/>
</dbReference>
<feature type="compositionally biased region" description="Basic and acidic residues" evidence="2">
    <location>
        <begin position="293"/>
        <end position="306"/>
    </location>
</feature>
<feature type="compositionally biased region" description="Polar residues" evidence="2">
    <location>
        <begin position="254"/>
        <end position="266"/>
    </location>
</feature>
<feature type="compositionally biased region" description="Basic residues" evidence="2">
    <location>
        <begin position="375"/>
        <end position="387"/>
    </location>
</feature>
<sequence length="1019" mass="109148">MAAPSHQQNYVACPCEYCETKDRTLYVGHFQPGELSSPDAERKILDAFSDFGEVENLTVVHTRTCAFVRYTRRSWASAHEARRQLNGKIFDFCVNPVRVNHASGSQFSRPPPPHRNKRLNNPTLNEFDASGAARPAHIAKSFAGAPHGQVNNALLAKQSASVPGVNDVLSHMHQYSAHETPQEGTVMSQSAILPGQGNIIQPAPKNDEDTVTNLGTDSGSDTPVDANLSEDKSAVDIPNPDIEHDDIMDEQEGQPISQLSSRTITPSPLPRDQESSSALVSPTDHVSKQPLGKQDDQPSGAEDRTLDCGTVRRYLNRRAVSHQPIPMDWAAPHSGSSGNTCQATGHVAVSPSGTHNSSSAVQSVLSQDITSQSSPHRKKNGKGKSKAKQSQQKLHEQSSSYVLPATSYQPQPTDAAFFQQLPSQTWNGSRKATGASLNPQGFDLHNEHSRSPRGKLLQGRQESGPNKHMLGHPHEYHADSLHSPSYFGPMAEKPLGYSTFGLTPPGSSVATSYTSPLTEPFPSFNDNDYQNMTPHVLNPAATEFVSPTRTLGAMTKGEMPANAGEHLTTPLELSPVIGLPTQAVSLSSQPSPAIIPPTSRAKTETIDAEPQGHNKEVQSVIKDFASPKKTQKYTADSAIPADKTGHAAERSGPTKKHIKHKQNKKVKSHISQGQSTSNDHGEQGQKNSGNNKTQPSMEDKPTSHANDKADKQQRDNGQKKDQYGNKDIVSKETNSKGKSVTKNVPANNPVVPGATWVDTSPKKATKKKNTKRHASKGKPTAKSASSSATSAPALFQESEVKREQDSGPQAANREGGSANRSKGTHKAGAKTQDGPERAATPAPKATPDTATTAPTGTAAEATKRENPATQPKEAENVIPKESATKNQQELEVSSSTQAKKGKGKKQKSSAANQNAASQNKDQATLSATTQATTNEKAEAERRDTMVSLSQADLVSVLDESDKAALSSSGTKTPSLRDAPAPNSSPWRKDGKNKASDKKKEESADVHPETLLEGEDRKGG</sequence>
<feature type="compositionally biased region" description="Polar residues" evidence="2">
    <location>
        <begin position="334"/>
        <end position="343"/>
    </location>
</feature>
<feature type="compositionally biased region" description="Polar residues" evidence="2">
    <location>
        <begin position="736"/>
        <end position="746"/>
    </location>
</feature>
<feature type="compositionally biased region" description="Basic and acidic residues" evidence="2">
    <location>
        <begin position="935"/>
        <end position="944"/>
    </location>
</feature>
<evidence type="ECO:0000259" key="3">
    <source>
        <dbReference type="PROSITE" id="PS50102"/>
    </source>
</evidence>
<feature type="compositionally biased region" description="Basic and acidic residues" evidence="2">
    <location>
        <begin position="697"/>
        <end position="735"/>
    </location>
</feature>
<keyword evidence="5" id="KW-1185">Reference proteome</keyword>
<name>A0ABR1VQ16_9PEZI</name>
<accession>A0ABR1VQ16</accession>
<protein>
    <recommendedName>
        <fullName evidence="3">RRM domain-containing protein</fullName>
    </recommendedName>
</protein>
<feature type="compositionally biased region" description="Low complexity" evidence="2">
    <location>
        <begin position="777"/>
        <end position="793"/>
    </location>
</feature>